<keyword evidence="2" id="KW-1185">Reference proteome</keyword>
<dbReference type="EMBL" id="FQUV01000001">
    <property type="protein sequence ID" value="SHE40679.1"/>
    <property type="molecule type" value="Genomic_DNA"/>
</dbReference>
<dbReference type="RefSeq" id="WP_073139531.1">
    <property type="nucleotide sequence ID" value="NZ_FQUV01000001.1"/>
</dbReference>
<dbReference type="AlphaFoldDB" id="A0A1M4T870"/>
<gene>
    <name evidence="1" type="ORF">SAMN05444273_101336</name>
</gene>
<evidence type="ECO:0000313" key="1">
    <source>
        <dbReference type="EMBL" id="SHE40679.1"/>
    </source>
</evidence>
<protein>
    <submittedName>
        <fullName evidence="1">SnoaL-like polyketide cyclase</fullName>
    </submittedName>
</protein>
<sequence>MTPTEQAEATRQVILRMEAALGADSNDMAAHFHEDFRWMGNQGCGTKPDLQAFRNNWQLPLRAAFTERDYKTDRFICEGEWASCFGHIEATHSGPFMGIEATGKRVKIPYMDFWKVEDGRIKDNWVSVDFPSILAQLGRDVFDGHGWEHYDDGTATPQHPK</sequence>
<organism evidence="1 2">
    <name type="scientific">Litoreibacter ascidiaceicola</name>
    <dbReference type="NCBI Taxonomy" id="1486859"/>
    <lineage>
        <taxon>Bacteria</taxon>
        <taxon>Pseudomonadati</taxon>
        <taxon>Pseudomonadota</taxon>
        <taxon>Alphaproteobacteria</taxon>
        <taxon>Rhodobacterales</taxon>
        <taxon>Roseobacteraceae</taxon>
        <taxon>Litoreibacter</taxon>
    </lineage>
</organism>
<proteinExistence type="predicted"/>
<dbReference type="PANTHER" id="PTHR38436">
    <property type="entry name" value="POLYKETIDE CYCLASE SNOAL-LIKE DOMAIN"/>
    <property type="match status" value="1"/>
</dbReference>
<dbReference type="OrthoDB" id="129343at2"/>
<dbReference type="STRING" id="1486859.SAMN05444273_101336"/>
<dbReference type="GO" id="GO:0030638">
    <property type="term" value="P:polyketide metabolic process"/>
    <property type="evidence" value="ECO:0007669"/>
    <property type="project" value="InterPro"/>
</dbReference>
<name>A0A1M4T870_9RHOB</name>
<reference evidence="2" key="1">
    <citation type="submission" date="2016-11" db="EMBL/GenBank/DDBJ databases">
        <authorList>
            <person name="Varghese N."/>
            <person name="Submissions S."/>
        </authorList>
    </citation>
    <scope>NUCLEOTIDE SEQUENCE [LARGE SCALE GENOMIC DNA]</scope>
    <source>
        <strain evidence="2">DSM 100566</strain>
    </source>
</reference>
<dbReference type="SUPFAM" id="SSF54427">
    <property type="entry name" value="NTF2-like"/>
    <property type="match status" value="1"/>
</dbReference>
<dbReference type="InterPro" id="IPR009959">
    <property type="entry name" value="Cyclase_SnoaL-like"/>
</dbReference>
<accession>A0A1M4T870</accession>
<dbReference type="Gene3D" id="3.10.450.50">
    <property type="match status" value="1"/>
</dbReference>
<evidence type="ECO:0000313" key="2">
    <source>
        <dbReference type="Proteomes" id="UP000184144"/>
    </source>
</evidence>
<dbReference type="Proteomes" id="UP000184144">
    <property type="component" value="Unassembled WGS sequence"/>
</dbReference>
<dbReference type="PANTHER" id="PTHR38436:SF1">
    <property type="entry name" value="ESTER CYCLASE"/>
    <property type="match status" value="1"/>
</dbReference>
<dbReference type="InterPro" id="IPR032710">
    <property type="entry name" value="NTF2-like_dom_sf"/>
</dbReference>
<dbReference type="Pfam" id="PF07366">
    <property type="entry name" value="SnoaL"/>
    <property type="match status" value="1"/>
</dbReference>